<reference evidence="1" key="1">
    <citation type="journal article" date="2018" name="Genome Biol.">
        <title>SKESA: strategic k-mer extension for scrupulous assemblies.</title>
        <authorList>
            <person name="Souvorov A."/>
            <person name="Agarwala R."/>
            <person name="Lipman D.J."/>
        </authorList>
    </citation>
    <scope>NUCLEOTIDE SEQUENCE</scope>
    <source>
        <strain evidence="1">BCW_1544</strain>
    </source>
</reference>
<dbReference type="EMBL" id="DAAAJD010000021">
    <property type="protein sequence ID" value="HAA0707645.1"/>
    <property type="molecule type" value="Genomic_DNA"/>
</dbReference>
<name>A0A6V9XDI6_SALER</name>
<dbReference type="AlphaFoldDB" id="A0A6V9XDI6"/>
<dbReference type="NCBIfam" id="NF041623">
    <property type="entry name" value="KwaB"/>
    <property type="match status" value="1"/>
</dbReference>
<dbReference type="Pfam" id="PF16162">
    <property type="entry name" value="KwaB"/>
    <property type="match status" value="1"/>
</dbReference>
<accession>A0A6V9XDI6</accession>
<comment type="caution">
    <text evidence="1">The sequence shown here is derived from an EMBL/GenBank/DDBJ whole genome shotgun (WGS) entry which is preliminary data.</text>
</comment>
<protein>
    <submittedName>
        <fullName evidence="1">DUF4868 domain-containing protein</fullName>
    </submittedName>
</protein>
<dbReference type="InterPro" id="IPR048119">
    <property type="entry name" value="KwaB"/>
</dbReference>
<sequence length="318" mass="36633">MTTQQLKEKISKIIDNFSGIRVVFTTTANELKLSRIEGSALSSIAEGFIDKIKEDIIDNEDLTSPLLSNFDDRKNALFKFDYEQYPEEFKKITQAIAIPPNSQDYYNPLNKFTDVKGIIILISGDNKCLALYKNKTNLAVLRNSRKLFNLVPDPDGYLKQLPNEILRLDFNYDLFLIDEDFYIKNHKTLETQMKFHQVIEAQAAIALNSLRESLLIEDISFLEKSSKELSFSRKLAKVSKHSPVLGKIEATNIINYVANHEVLSSLLQINELRTKLIIKTKESQRFFIKLMCDDYLKSDLTKLMYDSLAKDILKNNKE</sequence>
<reference evidence="1" key="2">
    <citation type="submission" date="2019-10" db="EMBL/GenBank/DDBJ databases">
        <authorList>
            <consortium name="NCBI Pathogen Detection Project"/>
        </authorList>
    </citation>
    <scope>NUCLEOTIDE SEQUENCE</scope>
    <source>
        <strain evidence="1">BCW_1544</strain>
    </source>
</reference>
<dbReference type="InterPro" id="IPR032359">
    <property type="entry name" value="KwaB-like"/>
</dbReference>
<organism evidence="1">
    <name type="scientific">Salmonella enterica</name>
    <name type="common">Salmonella choleraesuis</name>
    <dbReference type="NCBI Taxonomy" id="28901"/>
    <lineage>
        <taxon>Bacteria</taxon>
        <taxon>Pseudomonadati</taxon>
        <taxon>Pseudomonadota</taxon>
        <taxon>Gammaproteobacteria</taxon>
        <taxon>Enterobacterales</taxon>
        <taxon>Enterobacteriaceae</taxon>
        <taxon>Salmonella</taxon>
    </lineage>
</organism>
<gene>
    <name evidence="1" type="ORF">GDN60_19215</name>
</gene>
<proteinExistence type="predicted"/>
<evidence type="ECO:0000313" key="1">
    <source>
        <dbReference type="EMBL" id="HAA0707645.1"/>
    </source>
</evidence>